<dbReference type="AlphaFoldDB" id="A0A9X1ZWM2"/>
<feature type="domain" description="HD" evidence="7">
    <location>
        <begin position="18"/>
        <end position="132"/>
    </location>
</feature>
<evidence type="ECO:0000259" key="7">
    <source>
        <dbReference type="PROSITE" id="PS51831"/>
    </source>
</evidence>
<name>A0A9X1ZWM2_9BACI</name>
<evidence type="ECO:0000256" key="6">
    <source>
        <dbReference type="ARBA" id="ARBA00049417"/>
    </source>
</evidence>
<evidence type="ECO:0000256" key="2">
    <source>
        <dbReference type="ARBA" id="ARBA00022723"/>
    </source>
</evidence>
<keyword evidence="5" id="KW-0408">Iron</keyword>
<dbReference type="GO" id="GO:0046872">
    <property type="term" value="F:metal ion binding"/>
    <property type="evidence" value="ECO:0007669"/>
    <property type="project" value="UniProtKB-KW"/>
</dbReference>
<dbReference type="EMBL" id="JAKRYL010000006">
    <property type="protein sequence ID" value="MCL7746884.1"/>
    <property type="molecule type" value="Genomic_DNA"/>
</dbReference>
<dbReference type="NCBIfam" id="TIGR00488">
    <property type="entry name" value="bis(5'-nucleosyl)-tetraphosphatase (symmetrical) YqeK"/>
    <property type="match status" value="1"/>
</dbReference>
<proteinExistence type="predicted"/>
<sequence length="193" mass="22289">MNREQALAIVKLHLTDHRYIHTLGVVETSIELANRFGANQEKAEIAAIFHDYAKFRDKEEMKKVVQEKLVDKSFLDYGDELLHAPCGAYFVKDEVGIDDKEILDAIYYHTTGRPEMTLLEKVVFLADYIEPGRKFKGVDDVRELAKVSLDDAIIQALENTIGFLMKRRQRVYPDTLATYNHLIKQKRRSDVSE</sequence>
<accession>A0A9X1ZWM2</accession>
<dbReference type="CDD" id="cd00077">
    <property type="entry name" value="HDc"/>
    <property type="match status" value="1"/>
</dbReference>
<dbReference type="Pfam" id="PF01966">
    <property type="entry name" value="HD"/>
    <property type="match status" value="1"/>
</dbReference>
<reference evidence="8" key="1">
    <citation type="submission" date="2022-02" db="EMBL/GenBank/DDBJ databases">
        <title>Halalkalibacter sp. nov. isolated from Lonar Lake, India.</title>
        <authorList>
            <person name="Joshi A."/>
            <person name="Thite S."/>
            <person name="Lodha T."/>
        </authorList>
    </citation>
    <scope>NUCLEOTIDE SEQUENCE</scope>
    <source>
        <strain evidence="8">MEB205</strain>
    </source>
</reference>
<evidence type="ECO:0000256" key="1">
    <source>
        <dbReference type="ARBA" id="ARBA00012506"/>
    </source>
</evidence>
<evidence type="ECO:0000313" key="9">
    <source>
        <dbReference type="Proteomes" id="UP001139150"/>
    </source>
</evidence>
<dbReference type="InterPro" id="IPR003607">
    <property type="entry name" value="HD/PDEase_dom"/>
</dbReference>
<keyword evidence="9" id="KW-1185">Reference proteome</keyword>
<dbReference type="Gene3D" id="1.10.3210.10">
    <property type="entry name" value="Hypothetical protein af1432"/>
    <property type="match status" value="1"/>
</dbReference>
<dbReference type="RefSeq" id="WP_250095801.1">
    <property type="nucleotide sequence ID" value="NZ_JAKRYL010000006.1"/>
</dbReference>
<keyword evidence="3" id="KW-0547">Nucleotide-binding</keyword>
<dbReference type="InterPro" id="IPR005249">
    <property type="entry name" value="YqeK"/>
</dbReference>
<comment type="catalytic activity">
    <reaction evidence="6">
        <text>P(1),P(4)-bis(5'-adenosyl) tetraphosphate + H2O = 2 ADP + 2 H(+)</text>
        <dbReference type="Rhea" id="RHEA:24252"/>
        <dbReference type="ChEBI" id="CHEBI:15377"/>
        <dbReference type="ChEBI" id="CHEBI:15378"/>
        <dbReference type="ChEBI" id="CHEBI:58141"/>
        <dbReference type="ChEBI" id="CHEBI:456216"/>
        <dbReference type="EC" id="3.6.1.41"/>
    </reaction>
</comment>
<dbReference type="GO" id="GO:0000166">
    <property type="term" value="F:nucleotide binding"/>
    <property type="evidence" value="ECO:0007669"/>
    <property type="project" value="UniProtKB-KW"/>
</dbReference>
<dbReference type="PROSITE" id="PS51831">
    <property type="entry name" value="HD"/>
    <property type="match status" value="1"/>
</dbReference>
<evidence type="ECO:0000256" key="3">
    <source>
        <dbReference type="ARBA" id="ARBA00022741"/>
    </source>
</evidence>
<keyword evidence="4 8" id="KW-0378">Hydrolase</keyword>
<dbReference type="PANTHER" id="PTHR35795:SF1">
    <property type="entry name" value="BIS(5'-NUCLEOSYL)-TETRAPHOSPHATASE, SYMMETRICAL"/>
    <property type="match status" value="1"/>
</dbReference>
<dbReference type="SMART" id="SM00471">
    <property type="entry name" value="HDc"/>
    <property type="match status" value="1"/>
</dbReference>
<comment type="caution">
    <text evidence="8">The sequence shown here is derived from an EMBL/GenBank/DDBJ whole genome shotgun (WGS) entry which is preliminary data.</text>
</comment>
<organism evidence="8 9">
    <name type="scientific">Halalkalibacter alkaliphilus</name>
    <dbReference type="NCBI Taxonomy" id="2917993"/>
    <lineage>
        <taxon>Bacteria</taxon>
        <taxon>Bacillati</taxon>
        <taxon>Bacillota</taxon>
        <taxon>Bacilli</taxon>
        <taxon>Bacillales</taxon>
        <taxon>Bacillaceae</taxon>
        <taxon>Halalkalibacter</taxon>
    </lineage>
</organism>
<dbReference type="SUPFAM" id="SSF109604">
    <property type="entry name" value="HD-domain/PDEase-like"/>
    <property type="match status" value="1"/>
</dbReference>
<gene>
    <name evidence="8" type="primary">yqeK</name>
    <name evidence="8" type="ORF">MF646_07080</name>
</gene>
<keyword evidence="2" id="KW-0479">Metal-binding</keyword>
<dbReference type="GO" id="GO:0008803">
    <property type="term" value="F:bis(5'-nucleosyl)-tetraphosphatase (symmetrical) activity"/>
    <property type="evidence" value="ECO:0007669"/>
    <property type="project" value="UniProtKB-EC"/>
</dbReference>
<dbReference type="InterPro" id="IPR006674">
    <property type="entry name" value="HD_domain"/>
</dbReference>
<evidence type="ECO:0000256" key="4">
    <source>
        <dbReference type="ARBA" id="ARBA00022801"/>
    </source>
</evidence>
<evidence type="ECO:0000313" key="8">
    <source>
        <dbReference type="EMBL" id="MCL7746884.1"/>
    </source>
</evidence>
<dbReference type="EC" id="3.6.1.41" evidence="1"/>
<evidence type="ECO:0000256" key="5">
    <source>
        <dbReference type="ARBA" id="ARBA00023004"/>
    </source>
</evidence>
<protein>
    <recommendedName>
        <fullName evidence="1">bis(5'-nucleosyl)-tetraphosphatase (symmetrical)</fullName>
        <ecNumber evidence="1">3.6.1.41</ecNumber>
    </recommendedName>
</protein>
<dbReference type="InterPro" id="IPR051094">
    <property type="entry name" value="Diverse_Catalytic_Enzymes"/>
</dbReference>
<dbReference type="PANTHER" id="PTHR35795">
    <property type="entry name" value="SLR1885 PROTEIN"/>
    <property type="match status" value="1"/>
</dbReference>
<dbReference type="Proteomes" id="UP001139150">
    <property type="component" value="Unassembled WGS sequence"/>
</dbReference>